<dbReference type="EMBL" id="HBUF01059620">
    <property type="protein sequence ID" value="CAG6625350.1"/>
    <property type="molecule type" value="Transcribed_RNA"/>
</dbReference>
<organism evidence="2">
    <name type="scientific">Cacopsylla melanoneura</name>
    <dbReference type="NCBI Taxonomy" id="428564"/>
    <lineage>
        <taxon>Eukaryota</taxon>
        <taxon>Metazoa</taxon>
        <taxon>Ecdysozoa</taxon>
        <taxon>Arthropoda</taxon>
        <taxon>Hexapoda</taxon>
        <taxon>Insecta</taxon>
        <taxon>Pterygota</taxon>
        <taxon>Neoptera</taxon>
        <taxon>Paraneoptera</taxon>
        <taxon>Hemiptera</taxon>
        <taxon>Sternorrhyncha</taxon>
        <taxon>Psylloidea</taxon>
        <taxon>Psyllidae</taxon>
        <taxon>Psyllinae</taxon>
        <taxon>Cacopsylla</taxon>
    </lineage>
</organism>
<protein>
    <submittedName>
        <fullName evidence="2">Uncharacterized protein</fullName>
    </submittedName>
</protein>
<keyword evidence="1" id="KW-0812">Transmembrane</keyword>
<evidence type="ECO:0000256" key="1">
    <source>
        <dbReference type="SAM" id="Phobius"/>
    </source>
</evidence>
<name>A0A8D8VGU2_9HEMI</name>
<dbReference type="EMBL" id="HBUF01059619">
    <property type="protein sequence ID" value="CAG6625348.1"/>
    <property type="molecule type" value="Transcribed_RNA"/>
</dbReference>
<dbReference type="AlphaFoldDB" id="A0A8D8VGU2"/>
<accession>A0A8D8VGU2</accession>
<sequence length="152" mass="17411">MLNVLSLFNATLSYHKHFFSSSSLLILHVRSIVIWFFPLSYFSSSPFLNYHFHKIFSLSFFRTLISTLKIVAWVMSRREFYPLSVSPLTLSLSLLLYEGDCLVQSPQHLLTANGFGVWFGVQGPSLSFPLSLSLPLYLPFSLSNKNDQIFPH</sequence>
<feature type="transmembrane region" description="Helical" evidence="1">
    <location>
        <begin position="55"/>
        <end position="73"/>
    </location>
</feature>
<reference evidence="2" key="1">
    <citation type="submission" date="2021-05" db="EMBL/GenBank/DDBJ databases">
        <authorList>
            <person name="Alioto T."/>
            <person name="Alioto T."/>
            <person name="Gomez Garrido J."/>
        </authorList>
    </citation>
    <scope>NUCLEOTIDE SEQUENCE</scope>
</reference>
<proteinExistence type="predicted"/>
<keyword evidence="1" id="KW-0472">Membrane</keyword>
<feature type="transmembrane region" description="Helical" evidence="1">
    <location>
        <begin position="24"/>
        <end position="43"/>
    </location>
</feature>
<keyword evidence="1" id="KW-1133">Transmembrane helix</keyword>
<evidence type="ECO:0000313" key="2">
    <source>
        <dbReference type="EMBL" id="CAG6625348.1"/>
    </source>
</evidence>